<dbReference type="EC" id="2.1.1.221" evidence="1"/>
<evidence type="ECO:0000256" key="3">
    <source>
        <dbReference type="ARBA" id="ARBA00022603"/>
    </source>
</evidence>
<feature type="domain" description="SAM-dependent MTase TRM10-type" evidence="11">
    <location>
        <begin position="70"/>
        <end position="263"/>
    </location>
</feature>
<evidence type="ECO:0000256" key="10">
    <source>
        <dbReference type="SAM" id="MobiDB-lite"/>
    </source>
</evidence>
<dbReference type="PIRSF" id="PIRSF016323">
    <property type="entry name" value="tRNA_m1G_mtfrase_met"/>
    <property type="match status" value="1"/>
</dbReference>
<evidence type="ECO:0000259" key="11">
    <source>
        <dbReference type="PROSITE" id="PS51675"/>
    </source>
</evidence>
<dbReference type="RefSeq" id="XP_034011897.1">
    <property type="nucleotide sequence ID" value="XM_034156429.1"/>
</dbReference>
<accession>A0A642UT85</accession>
<dbReference type="PANTHER" id="PTHR13563">
    <property type="entry name" value="TRNA (GUANINE-9-) METHYLTRANSFERASE"/>
    <property type="match status" value="1"/>
</dbReference>
<evidence type="ECO:0000256" key="2">
    <source>
        <dbReference type="ARBA" id="ARBA00020451"/>
    </source>
</evidence>
<evidence type="ECO:0000256" key="1">
    <source>
        <dbReference type="ARBA" id="ARBA00012797"/>
    </source>
</evidence>
<dbReference type="EMBL" id="SWFT01000105">
    <property type="protein sequence ID" value="KAA8901274.1"/>
    <property type="molecule type" value="Genomic_DNA"/>
</dbReference>
<dbReference type="GO" id="GO:0052905">
    <property type="term" value="F:tRNA (guanosine(9)-N1)-methyltransferase activity"/>
    <property type="evidence" value="ECO:0007669"/>
    <property type="project" value="UniProtKB-EC"/>
</dbReference>
<dbReference type="Proteomes" id="UP000449547">
    <property type="component" value="Unassembled WGS sequence"/>
</dbReference>
<keyword evidence="4" id="KW-0808">Transferase</keyword>
<dbReference type="GO" id="GO:0000049">
    <property type="term" value="F:tRNA binding"/>
    <property type="evidence" value="ECO:0007669"/>
    <property type="project" value="TreeGrafter"/>
</dbReference>
<dbReference type="OrthoDB" id="278300at2759"/>
<sequence>MPRPPPTAEEIEEFRRQKLVEVIPEGMSKSEWKKRKRQQQWQDSKEEYRREKRAKKKAVAARQREQGTKPQRKFPPKTQQPSGLSFVFDCAFDDLMNQREVVSMSNQIARAYNVRRHCTYEMPLSIVSFDKRLKTRFDDVIRDHVNWKGIEFREEPLEKVFPDTSKLVYFSADTDDVIEELEEGTTYIIGGIVDKNRHKNLCINKAKELGIRVGRLPIDKYIAINGRSVLATSHVYEICCKWKEYGDWERAFNEVLPPRKLKDKSEDDDHNESNTTGEVETTHDVVSDTVENSGANEEEGAKSEPKAN</sequence>
<feature type="active site" description="Proton acceptor" evidence="9">
    <location>
        <position position="194"/>
    </location>
</feature>
<evidence type="ECO:0000256" key="8">
    <source>
        <dbReference type="ARBA" id="ARBA00048434"/>
    </source>
</evidence>
<name>A0A642UT85_DIURU</name>
<evidence type="ECO:0000256" key="4">
    <source>
        <dbReference type="ARBA" id="ARBA00022679"/>
    </source>
</evidence>
<reference evidence="12 13" key="1">
    <citation type="submission" date="2019-07" db="EMBL/GenBank/DDBJ databases">
        <title>Genome assembly of two rare yeast pathogens: Diutina rugosa and Trichomonascus ciferrii.</title>
        <authorList>
            <person name="Mixao V."/>
            <person name="Saus E."/>
            <person name="Hansen A."/>
            <person name="Lass-Flor C."/>
            <person name="Gabaldon T."/>
        </authorList>
    </citation>
    <scope>NUCLEOTIDE SEQUENCE [LARGE SCALE GENOMIC DNA]</scope>
    <source>
        <strain evidence="12 13">CBS 613</strain>
    </source>
</reference>
<dbReference type="VEuPathDB" id="FungiDB:DIURU_003644"/>
<organism evidence="12 13">
    <name type="scientific">Diutina rugosa</name>
    <name type="common">Yeast</name>
    <name type="synonym">Candida rugosa</name>
    <dbReference type="NCBI Taxonomy" id="5481"/>
    <lineage>
        <taxon>Eukaryota</taxon>
        <taxon>Fungi</taxon>
        <taxon>Dikarya</taxon>
        <taxon>Ascomycota</taxon>
        <taxon>Saccharomycotina</taxon>
        <taxon>Pichiomycetes</taxon>
        <taxon>Debaryomycetaceae</taxon>
        <taxon>Diutina</taxon>
    </lineage>
</organism>
<evidence type="ECO:0000313" key="12">
    <source>
        <dbReference type="EMBL" id="KAA8901274.1"/>
    </source>
</evidence>
<comment type="catalytic activity">
    <reaction evidence="8">
        <text>guanosine(9) in tRNA + S-adenosyl-L-methionine = N(1)-methylguanosine(9) in tRNA + S-adenosyl-L-homocysteine + H(+)</text>
        <dbReference type="Rhea" id="RHEA:43156"/>
        <dbReference type="Rhea" id="RHEA-COMP:10367"/>
        <dbReference type="Rhea" id="RHEA-COMP:10368"/>
        <dbReference type="ChEBI" id="CHEBI:15378"/>
        <dbReference type="ChEBI" id="CHEBI:57856"/>
        <dbReference type="ChEBI" id="CHEBI:59789"/>
        <dbReference type="ChEBI" id="CHEBI:73542"/>
        <dbReference type="ChEBI" id="CHEBI:74269"/>
        <dbReference type="EC" id="2.1.1.221"/>
    </reaction>
</comment>
<dbReference type="InterPro" id="IPR028564">
    <property type="entry name" value="MT_TRM10-typ"/>
</dbReference>
<gene>
    <name evidence="12" type="ORF">DIURU_003644</name>
</gene>
<evidence type="ECO:0000256" key="6">
    <source>
        <dbReference type="ARBA" id="ARBA00031792"/>
    </source>
</evidence>
<dbReference type="AlphaFoldDB" id="A0A642UT85"/>
<dbReference type="CDD" id="cd18089">
    <property type="entry name" value="SPOUT_Trm10-like"/>
    <property type="match status" value="1"/>
</dbReference>
<dbReference type="InterPro" id="IPR038459">
    <property type="entry name" value="MT_TRM10-typ_sf"/>
</dbReference>
<dbReference type="InterPro" id="IPR007356">
    <property type="entry name" value="tRNA_m1G_MeTrfase_euk"/>
</dbReference>
<dbReference type="GO" id="GO:0002939">
    <property type="term" value="P:tRNA N1-guanine methylation"/>
    <property type="evidence" value="ECO:0007669"/>
    <property type="project" value="TreeGrafter"/>
</dbReference>
<keyword evidence="5" id="KW-0949">S-adenosyl-L-methionine</keyword>
<feature type="compositionally biased region" description="Basic and acidic residues" evidence="10">
    <location>
        <begin position="299"/>
        <end position="308"/>
    </location>
</feature>
<dbReference type="GeneID" id="54782295"/>
<proteinExistence type="predicted"/>
<keyword evidence="13" id="KW-1185">Reference proteome</keyword>
<keyword evidence="3" id="KW-0489">Methyltransferase</keyword>
<dbReference type="OMA" id="FKKNDGW"/>
<dbReference type="PANTHER" id="PTHR13563:SF13">
    <property type="entry name" value="TRNA METHYLTRANSFERASE 10 HOMOLOG A"/>
    <property type="match status" value="1"/>
</dbReference>
<feature type="region of interest" description="Disordered" evidence="10">
    <location>
        <begin position="25"/>
        <end position="81"/>
    </location>
</feature>
<feature type="region of interest" description="Disordered" evidence="10">
    <location>
        <begin position="258"/>
        <end position="308"/>
    </location>
</feature>
<dbReference type="PROSITE" id="PS51675">
    <property type="entry name" value="SAM_MT_TRM10"/>
    <property type="match status" value="1"/>
</dbReference>
<evidence type="ECO:0000256" key="9">
    <source>
        <dbReference type="PIRSR" id="PIRSR016323-1"/>
    </source>
</evidence>
<dbReference type="InterPro" id="IPR016653">
    <property type="entry name" value="TRM10/TRM10A"/>
</dbReference>
<evidence type="ECO:0000256" key="7">
    <source>
        <dbReference type="ARBA" id="ARBA00032166"/>
    </source>
</evidence>
<dbReference type="GO" id="GO:0005634">
    <property type="term" value="C:nucleus"/>
    <property type="evidence" value="ECO:0007669"/>
    <property type="project" value="TreeGrafter"/>
</dbReference>
<protein>
    <recommendedName>
        <fullName evidence="2">tRNA (guanine(9)-N1)-methyltransferase</fullName>
        <ecNumber evidence="1">2.1.1.221</ecNumber>
    </recommendedName>
    <alternativeName>
        <fullName evidence="7">tRNA methyltransferase 10</fullName>
    </alternativeName>
    <alternativeName>
        <fullName evidence="6">tRNA(m1G9)-methyltransferase</fullName>
    </alternativeName>
</protein>
<comment type="caution">
    <text evidence="12">The sequence shown here is derived from an EMBL/GenBank/DDBJ whole genome shotgun (WGS) entry which is preliminary data.</text>
</comment>
<dbReference type="Gene3D" id="3.40.1280.30">
    <property type="match status" value="1"/>
</dbReference>
<evidence type="ECO:0000313" key="13">
    <source>
        <dbReference type="Proteomes" id="UP000449547"/>
    </source>
</evidence>
<evidence type="ECO:0000256" key="5">
    <source>
        <dbReference type="ARBA" id="ARBA00022691"/>
    </source>
</evidence>